<evidence type="ECO:0000313" key="3">
    <source>
        <dbReference type="Proteomes" id="UP000005237"/>
    </source>
</evidence>
<reference evidence="3" key="1">
    <citation type="submission" date="2010-08" db="EMBL/GenBank/DDBJ databases">
        <authorList>
            <consortium name="Caenorhabditis japonica Sequencing Consortium"/>
            <person name="Wilson R.K."/>
        </authorList>
    </citation>
    <scope>NUCLEOTIDE SEQUENCE [LARGE SCALE GENOMIC DNA]</scope>
    <source>
        <strain evidence="3">DF5081</strain>
    </source>
</reference>
<name>A0A8R1E592_CAEJA</name>
<keyword evidence="3" id="KW-1185">Reference proteome</keyword>
<dbReference type="Proteomes" id="UP000005237">
    <property type="component" value="Unassembled WGS sequence"/>
</dbReference>
<evidence type="ECO:0000256" key="1">
    <source>
        <dbReference type="SAM" id="MobiDB-lite"/>
    </source>
</evidence>
<protein>
    <submittedName>
        <fullName evidence="2">Uncharacterized protein</fullName>
    </submittedName>
</protein>
<evidence type="ECO:0000313" key="2">
    <source>
        <dbReference type="EnsemblMetazoa" id="CJA22011.1"/>
    </source>
</evidence>
<sequence length="88" mass="10079">MVESLHRTNGLSTRPPSQQNRDAQRAIKNRARLMMYSPTINARNASNTDTICIHRISPVKRALSHFSASISTMLKFSRTLAKWRILKK</sequence>
<organism evidence="2 3">
    <name type="scientific">Caenorhabditis japonica</name>
    <dbReference type="NCBI Taxonomy" id="281687"/>
    <lineage>
        <taxon>Eukaryota</taxon>
        <taxon>Metazoa</taxon>
        <taxon>Ecdysozoa</taxon>
        <taxon>Nematoda</taxon>
        <taxon>Chromadorea</taxon>
        <taxon>Rhabditida</taxon>
        <taxon>Rhabditina</taxon>
        <taxon>Rhabditomorpha</taxon>
        <taxon>Rhabditoidea</taxon>
        <taxon>Rhabditidae</taxon>
        <taxon>Peloderinae</taxon>
        <taxon>Caenorhabditis</taxon>
    </lineage>
</organism>
<proteinExistence type="predicted"/>
<feature type="region of interest" description="Disordered" evidence="1">
    <location>
        <begin position="1"/>
        <end position="23"/>
    </location>
</feature>
<accession>A0A8R1E592</accession>
<feature type="compositionally biased region" description="Polar residues" evidence="1">
    <location>
        <begin position="7"/>
        <end position="21"/>
    </location>
</feature>
<reference evidence="2" key="2">
    <citation type="submission" date="2022-06" db="UniProtKB">
        <authorList>
            <consortium name="EnsemblMetazoa"/>
        </authorList>
    </citation>
    <scope>IDENTIFICATION</scope>
    <source>
        <strain evidence="2">DF5081</strain>
    </source>
</reference>
<dbReference type="AlphaFoldDB" id="A0A8R1E592"/>
<dbReference type="EnsemblMetazoa" id="CJA22011.1">
    <property type="protein sequence ID" value="CJA22011.1"/>
    <property type="gene ID" value="WBGene00177583"/>
</dbReference>